<evidence type="ECO:0000256" key="6">
    <source>
        <dbReference type="SAM" id="Phobius"/>
    </source>
</evidence>
<dbReference type="GO" id="GO:0005886">
    <property type="term" value="C:plasma membrane"/>
    <property type="evidence" value="ECO:0007669"/>
    <property type="project" value="UniProtKB-SubCell"/>
</dbReference>
<name>A0A3E3K6E1_9FIRM</name>
<feature type="transmembrane region" description="Helical" evidence="6">
    <location>
        <begin position="184"/>
        <end position="203"/>
    </location>
</feature>
<dbReference type="Pfam" id="PF01943">
    <property type="entry name" value="Polysacc_synt"/>
    <property type="match status" value="1"/>
</dbReference>
<feature type="transmembrane region" description="Helical" evidence="6">
    <location>
        <begin position="442"/>
        <end position="460"/>
    </location>
</feature>
<dbReference type="InterPro" id="IPR050833">
    <property type="entry name" value="Poly_Biosynth_Transport"/>
</dbReference>
<dbReference type="PANTHER" id="PTHR30250">
    <property type="entry name" value="PST FAMILY PREDICTED COLANIC ACID TRANSPORTER"/>
    <property type="match status" value="1"/>
</dbReference>
<feature type="transmembrane region" description="Helical" evidence="6">
    <location>
        <begin position="246"/>
        <end position="267"/>
    </location>
</feature>
<feature type="transmembrane region" description="Helical" evidence="6">
    <location>
        <begin position="297"/>
        <end position="321"/>
    </location>
</feature>
<keyword evidence="5 6" id="KW-0472">Membrane</keyword>
<reference evidence="7 8" key="1">
    <citation type="submission" date="2018-08" db="EMBL/GenBank/DDBJ databases">
        <title>A genome reference for cultivated species of the human gut microbiota.</title>
        <authorList>
            <person name="Zou Y."/>
            <person name="Xue W."/>
            <person name="Luo G."/>
        </authorList>
    </citation>
    <scope>NUCLEOTIDE SEQUENCE [LARGE SCALE GENOMIC DNA]</scope>
    <source>
        <strain evidence="7 8">AF37-2AT</strain>
    </source>
</reference>
<sequence length="472" mass="53740">MDNSTKKKSSGVVLKAGIWYTVSNFVFRGMAFITTPVFTRLLTKGEYGDFSNFASWMSILVIITSCDLQTSIIRSKLEFEDDIDSYIFSMLGLTTLITAFFYVVFLVFDDFIFNSILAIDKKYIHIMFFYLFCAPAYSMFVTKHRAFYKYRVFSIMTGISIALSLGTSLILVVMMNDKLMGRIIGQYIPAAILSLILYIFLAIKGKRIQIKYWKYALVICIPLVPHLLSMNILSSSDRILIRRISGAEYAALFSIAHSCANIVSILLDSMNKAWAPWFLDTLHSKDYSNVKPVTKPYFLLFVSIAGGIFLLGPEVILILGGKAYLDAIFILPPLIMGCVVQFVYTMYVQVEFYEKKTIGVAIGTISSAAINIVLNLIFIHAFGYRAAAYVTLIGYICLLFYHYNYVKRLGYKDIFDRKLLFGTLLILFLAMFGIMILYNYTILRYIITLVYGTVILFLIFKQKGIILSILRK</sequence>
<evidence type="ECO:0000256" key="3">
    <source>
        <dbReference type="ARBA" id="ARBA00022692"/>
    </source>
</evidence>
<dbReference type="AlphaFoldDB" id="A0A3E3K6E1"/>
<proteinExistence type="predicted"/>
<feature type="transmembrane region" description="Helical" evidence="6">
    <location>
        <begin position="215"/>
        <end position="234"/>
    </location>
</feature>
<keyword evidence="4 6" id="KW-1133">Transmembrane helix</keyword>
<feature type="transmembrane region" description="Helical" evidence="6">
    <location>
        <begin position="152"/>
        <end position="172"/>
    </location>
</feature>
<accession>A0A3E3K6E1</accession>
<dbReference type="EMBL" id="QVLX01000001">
    <property type="protein sequence ID" value="RGE90264.1"/>
    <property type="molecule type" value="Genomic_DNA"/>
</dbReference>
<dbReference type="RefSeq" id="WP_024732315.1">
    <property type="nucleotide sequence ID" value="NZ_BAABYU010000001.1"/>
</dbReference>
<comment type="subcellular location">
    <subcellularLocation>
        <location evidence="1">Cell membrane</location>
        <topology evidence="1">Multi-pass membrane protein</topology>
    </subcellularLocation>
</comment>
<evidence type="ECO:0000256" key="2">
    <source>
        <dbReference type="ARBA" id="ARBA00022475"/>
    </source>
</evidence>
<feature type="transmembrane region" description="Helical" evidence="6">
    <location>
        <begin position="53"/>
        <end position="73"/>
    </location>
</feature>
<comment type="caution">
    <text evidence="7">The sequence shown here is derived from an EMBL/GenBank/DDBJ whole genome shotgun (WGS) entry which is preliminary data.</text>
</comment>
<keyword evidence="2" id="KW-1003">Cell membrane</keyword>
<gene>
    <name evidence="7" type="ORF">DW016_03210</name>
</gene>
<organism evidence="7 8">
    <name type="scientific">Sellimonas intestinalis</name>
    <dbReference type="NCBI Taxonomy" id="1653434"/>
    <lineage>
        <taxon>Bacteria</taxon>
        <taxon>Bacillati</taxon>
        <taxon>Bacillota</taxon>
        <taxon>Clostridia</taxon>
        <taxon>Lachnospirales</taxon>
        <taxon>Lachnospiraceae</taxon>
        <taxon>Sellimonas</taxon>
    </lineage>
</organism>
<evidence type="ECO:0000313" key="8">
    <source>
        <dbReference type="Proteomes" id="UP000261080"/>
    </source>
</evidence>
<protein>
    <submittedName>
        <fullName evidence="7">Uncharacterized protein</fullName>
    </submittedName>
</protein>
<evidence type="ECO:0000313" key="7">
    <source>
        <dbReference type="EMBL" id="RGE90264.1"/>
    </source>
</evidence>
<dbReference type="InterPro" id="IPR002797">
    <property type="entry name" value="Polysacc_synth"/>
</dbReference>
<dbReference type="PANTHER" id="PTHR30250:SF11">
    <property type="entry name" value="O-ANTIGEN TRANSPORTER-RELATED"/>
    <property type="match status" value="1"/>
</dbReference>
<keyword evidence="3 6" id="KW-0812">Transmembrane</keyword>
<evidence type="ECO:0000256" key="5">
    <source>
        <dbReference type="ARBA" id="ARBA00023136"/>
    </source>
</evidence>
<evidence type="ECO:0000256" key="1">
    <source>
        <dbReference type="ARBA" id="ARBA00004651"/>
    </source>
</evidence>
<feature type="transmembrane region" description="Helical" evidence="6">
    <location>
        <begin position="359"/>
        <end position="380"/>
    </location>
</feature>
<feature type="transmembrane region" description="Helical" evidence="6">
    <location>
        <begin position="327"/>
        <end position="347"/>
    </location>
</feature>
<keyword evidence="8" id="KW-1185">Reference proteome</keyword>
<feature type="transmembrane region" description="Helical" evidence="6">
    <location>
        <begin position="12"/>
        <end position="33"/>
    </location>
</feature>
<feature type="transmembrane region" description="Helical" evidence="6">
    <location>
        <begin position="85"/>
        <end position="108"/>
    </location>
</feature>
<evidence type="ECO:0000256" key="4">
    <source>
        <dbReference type="ARBA" id="ARBA00022989"/>
    </source>
</evidence>
<dbReference type="GeneID" id="97192411"/>
<feature type="transmembrane region" description="Helical" evidence="6">
    <location>
        <begin position="418"/>
        <end position="436"/>
    </location>
</feature>
<feature type="transmembrane region" description="Helical" evidence="6">
    <location>
        <begin position="386"/>
        <end position="406"/>
    </location>
</feature>
<feature type="transmembrane region" description="Helical" evidence="6">
    <location>
        <begin position="123"/>
        <end position="140"/>
    </location>
</feature>
<dbReference type="Proteomes" id="UP000261080">
    <property type="component" value="Unassembled WGS sequence"/>
</dbReference>
<dbReference type="OrthoDB" id="9180265at2"/>